<evidence type="ECO:0000256" key="1">
    <source>
        <dbReference type="SAM" id="MobiDB-lite"/>
    </source>
</evidence>
<gene>
    <name evidence="2" type="ORF">BON30_41550</name>
</gene>
<reference evidence="2 3" key="2">
    <citation type="submission" date="2016-12" db="EMBL/GenBank/DDBJ databases">
        <title>Draft Genome Sequence of Cystobacter ferrugineus Strain Cbfe23.</title>
        <authorList>
            <person name="Akbar S."/>
            <person name="Dowd S.E."/>
            <person name="Stevens D.C."/>
        </authorList>
    </citation>
    <scope>NUCLEOTIDE SEQUENCE [LARGE SCALE GENOMIC DNA]</scope>
    <source>
        <strain evidence="2 3">Cbfe23</strain>
    </source>
</reference>
<protein>
    <submittedName>
        <fullName evidence="2">Zinc/iron-chelating domain-containing protein</fullName>
    </submittedName>
</protein>
<dbReference type="RefSeq" id="WP_071904300.1">
    <property type="nucleotide sequence ID" value="NZ_MPIN01000017.1"/>
</dbReference>
<dbReference type="OrthoDB" id="277831at2"/>
<proteinExistence type="predicted"/>
<feature type="compositionally biased region" description="Acidic residues" evidence="1">
    <location>
        <begin position="1"/>
        <end position="13"/>
    </location>
</feature>
<dbReference type="STRING" id="83449.BON30_41550"/>
<dbReference type="EMBL" id="MPIN01000017">
    <property type="protein sequence ID" value="OJH34819.1"/>
    <property type="molecule type" value="Genomic_DNA"/>
</dbReference>
<accession>A0A1L9AXU7</accession>
<feature type="region of interest" description="Disordered" evidence="1">
    <location>
        <begin position="1"/>
        <end position="28"/>
    </location>
</feature>
<comment type="caution">
    <text evidence="2">The sequence shown here is derived from an EMBL/GenBank/DDBJ whole genome shotgun (WGS) entry which is preliminary data.</text>
</comment>
<dbReference type="AlphaFoldDB" id="A0A1L9AXU7"/>
<reference evidence="3" key="1">
    <citation type="submission" date="2016-11" db="EMBL/GenBank/DDBJ databases">
        <authorList>
            <person name="Shukria A."/>
            <person name="Stevens D.C."/>
        </authorList>
    </citation>
    <scope>NUCLEOTIDE SEQUENCE [LARGE SCALE GENOMIC DNA]</scope>
    <source>
        <strain evidence="3">Cbfe23</strain>
    </source>
</reference>
<evidence type="ECO:0000313" key="3">
    <source>
        <dbReference type="Proteomes" id="UP000182229"/>
    </source>
</evidence>
<evidence type="ECO:0000313" key="2">
    <source>
        <dbReference type="EMBL" id="OJH34819.1"/>
    </source>
</evidence>
<organism evidence="2 3">
    <name type="scientific">Cystobacter ferrugineus</name>
    <dbReference type="NCBI Taxonomy" id="83449"/>
    <lineage>
        <taxon>Bacteria</taxon>
        <taxon>Pseudomonadati</taxon>
        <taxon>Myxococcota</taxon>
        <taxon>Myxococcia</taxon>
        <taxon>Myxococcales</taxon>
        <taxon>Cystobacterineae</taxon>
        <taxon>Archangiaceae</taxon>
        <taxon>Cystobacter</taxon>
    </lineage>
</organism>
<name>A0A1L9AXU7_9BACT</name>
<dbReference type="Proteomes" id="UP000182229">
    <property type="component" value="Unassembled WGS sequence"/>
</dbReference>
<feature type="compositionally biased region" description="Basic and acidic residues" evidence="1">
    <location>
        <begin position="14"/>
        <end position="28"/>
    </location>
</feature>
<keyword evidence="3" id="KW-1185">Reference proteome</keyword>
<sequence length="171" mass="19401">MRGRDWDEDGGGEGDERPSPGGTHEEERALKELRTVYRQADAAYAPFSCPASGECCQLAKTRRQPWLWWPEWLLLARRHPLPPPRKDGGCPYLDAEGQRCTVYADRPFGCRTFFCERIRGPARQPADTVSTLLVRLERISQRLRPTLTGPRELLDWHAEALSANGSEAEEP</sequence>